<dbReference type="InterPro" id="IPR021127">
    <property type="entry name" value="CRISPR_associated_Cas2"/>
</dbReference>
<evidence type="ECO:0000256" key="3">
    <source>
        <dbReference type="ARBA" id="ARBA00022722"/>
    </source>
</evidence>
<keyword evidence="7 9" id="KW-0460">Magnesium</keyword>
<evidence type="ECO:0000256" key="9">
    <source>
        <dbReference type="HAMAP-Rule" id="MF_01471"/>
    </source>
</evidence>
<organism evidence="10 11">
    <name type="scientific">Phytohabitans flavus</name>
    <dbReference type="NCBI Taxonomy" id="1076124"/>
    <lineage>
        <taxon>Bacteria</taxon>
        <taxon>Bacillati</taxon>
        <taxon>Actinomycetota</taxon>
        <taxon>Actinomycetes</taxon>
        <taxon>Micromonosporales</taxon>
        <taxon>Micromonosporaceae</taxon>
    </lineage>
</organism>
<evidence type="ECO:0000256" key="4">
    <source>
        <dbReference type="ARBA" id="ARBA00022723"/>
    </source>
</evidence>
<keyword evidence="11" id="KW-1185">Reference proteome</keyword>
<dbReference type="GO" id="GO:0004521">
    <property type="term" value="F:RNA endonuclease activity"/>
    <property type="evidence" value="ECO:0007669"/>
    <property type="project" value="InterPro"/>
</dbReference>
<evidence type="ECO:0000256" key="6">
    <source>
        <dbReference type="ARBA" id="ARBA00022801"/>
    </source>
</evidence>
<dbReference type="CDD" id="cd09725">
    <property type="entry name" value="Cas2_I_II_III"/>
    <property type="match status" value="1"/>
</dbReference>
<dbReference type="HAMAP" id="MF_01471">
    <property type="entry name" value="Cas2"/>
    <property type="match status" value="1"/>
</dbReference>
<dbReference type="EC" id="3.1.-.-" evidence="9"/>
<evidence type="ECO:0000256" key="2">
    <source>
        <dbReference type="ARBA" id="ARBA00009959"/>
    </source>
</evidence>
<comment type="function">
    <text evidence="9">CRISPR (clustered regularly interspaced short palindromic repeat), is an adaptive immune system that provides protection against mobile genetic elements (viruses, transposable elements and conjugative plasmids). CRISPR clusters contain sequences complementary to antecedent mobile elements and target invading nucleic acids. CRISPR clusters are transcribed and processed into CRISPR RNA (crRNA). Functions as a ssRNA-specific endoribonuclease. Involved in the integration of spacer DNA into the CRISPR cassette.</text>
</comment>
<dbReference type="SUPFAM" id="SSF143430">
    <property type="entry name" value="TTP0101/SSO1404-like"/>
    <property type="match status" value="1"/>
</dbReference>
<dbReference type="Pfam" id="PF09827">
    <property type="entry name" value="CRISPR_Cas2"/>
    <property type="match status" value="1"/>
</dbReference>
<keyword evidence="6 9" id="KW-0378">Hydrolase</keyword>
<reference evidence="10 11" key="2">
    <citation type="submission" date="2020-03" db="EMBL/GenBank/DDBJ databases">
        <authorList>
            <person name="Ichikawa N."/>
            <person name="Kimura A."/>
            <person name="Kitahashi Y."/>
            <person name="Uohara A."/>
        </authorList>
    </citation>
    <scope>NUCLEOTIDE SEQUENCE [LARGE SCALE GENOMIC DNA]</scope>
    <source>
        <strain evidence="10 11">NBRC 107702</strain>
    </source>
</reference>
<evidence type="ECO:0000256" key="1">
    <source>
        <dbReference type="ARBA" id="ARBA00001946"/>
    </source>
</evidence>
<dbReference type="KEGG" id="pfla:Pflav_009780"/>
<gene>
    <name evidence="9" type="primary">cas2</name>
    <name evidence="10" type="ORF">Pflav_009780</name>
</gene>
<dbReference type="GO" id="GO:0051607">
    <property type="term" value="P:defense response to virus"/>
    <property type="evidence" value="ECO:0007669"/>
    <property type="project" value="UniProtKB-UniRule"/>
</dbReference>
<evidence type="ECO:0000256" key="7">
    <source>
        <dbReference type="ARBA" id="ARBA00022842"/>
    </source>
</evidence>
<reference evidence="10 11" key="1">
    <citation type="submission" date="2020-03" db="EMBL/GenBank/DDBJ databases">
        <title>Whole genome shotgun sequence of Phytohabitans flavus NBRC 107702.</title>
        <authorList>
            <person name="Komaki H."/>
            <person name="Tamura T."/>
        </authorList>
    </citation>
    <scope>NUCLEOTIDE SEQUENCE [LARGE SCALE GENOMIC DNA]</scope>
    <source>
        <strain evidence="10 11">NBRC 107702</strain>
    </source>
</reference>
<dbReference type="Proteomes" id="UP000502508">
    <property type="component" value="Chromosome"/>
</dbReference>
<dbReference type="Gene3D" id="3.30.70.240">
    <property type="match status" value="1"/>
</dbReference>
<dbReference type="GO" id="GO:0016787">
    <property type="term" value="F:hydrolase activity"/>
    <property type="evidence" value="ECO:0007669"/>
    <property type="project" value="UniProtKB-KW"/>
</dbReference>
<dbReference type="AlphaFoldDB" id="A0A6F8XL95"/>
<dbReference type="NCBIfam" id="TIGR01573">
    <property type="entry name" value="cas2"/>
    <property type="match status" value="1"/>
</dbReference>
<evidence type="ECO:0000256" key="5">
    <source>
        <dbReference type="ARBA" id="ARBA00022759"/>
    </source>
</evidence>
<sequence length="107" mass="11606">MPTVLICYDISRDDSRASAAATLQNWGDRIQRSTFICTLEPADLTDLPTRVTGIIDTRTDAVHITPICGTCWNGITLLGQATADTNSTGQYYEKTIVNNSTYFGLGG</sequence>
<dbReference type="EMBL" id="AP022870">
    <property type="protein sequence ID" value="BCB74568.1"/>
    <property type="molecule type" value="Genomic_DNA"/>
</dbReference>
<evidence type="ECO:0000313" key="10">
    <source>
        <dbReference type="EMBL" id="BCB74568.1"/>
    </source>
</evidence>
<keyword evidence="8 9" id="KW-0051">Antiviral defense</keyword>
<keyword evidence="4 9" id="KW-0479">Metal-binding</keyword>
<comment type="similarity">
    <text evidence="2 9">Belongs to the CRISPR-associated endoribonuclease Cas2 protein family.</text>
</comment>
<comment type="cofactor">
    <cofactor evidence="1 9">
        <name>Mg(2+)</name>
        <dbReference type="ChEBI" id="CHEBI:18420"/>
    </cofactor>
</comment>
<keyword evidence="3 9" id="KW-0540">Nuclease</keyword>
<dbReference type="RefSeq" id="WP_173033996.1">
    <property type="nucleotide sequence ID" value="NZ_AP022870.1"/>
</dbReference>
<dbReference type="PANTHER" id="PTHR34405">
    <property type="entry name" value="CRISPR-ASSOCIATED ENDORIBONUCLEASE CAS2"/>
    <property type="match status" value="1"/>
</dbReference>
<dbReference type="PANTHER" id="PTHR34405:SF3">
    <property type="entry name" value="CRISPR-ASSOCIATED ENDORIBONUCLEASE CAS2 3"/>
    <property type="match status" value="1"/>
</dbReference>
<evidence type="ECO:0000256" key="8">
    <source>
        <dbReference type="ARBA" id="ARBA00023118"/>
    </source>
</evidence>
<accession>A0A6F8XL95</accession>
<protein>
    <recommendedName>
        <fullName evidence="9">CRISPR-associated endoribonuclease Cas2</fullName>
        <ecNumber evidence="9">3.1.-.-</ecNumber>
    </recommendedName>
</protein>
<name>A0A6F8XL95_9ACTN</name>
<evidence type="ECO:0000313" key="11">
    <source>
        <dbReference type="Proteomes" id="UP000502508"/>
    </source>
</evidence>
<comment type="subunit">
    <text evidence="9">Homodimer, forms a heterotetramer with a Cas1 homodimer.</text>
</comment>
<proteinExistence type="inferred from homology"/>
<dbReference type="InterPro" id="IPR019199">
    <property type="entry name" value="Virulence_VapD/CRISPR_Cas2"/>
</dbReference>
<keyword evidence="5 9" id="KW-0255">Endonuclease</keyword>
<dbReference type="GO" id="GO:0046872">
    <property type="term" value="F:metal ion binding"/>
    <property type="evidence" value="ECO:0007669"/>
    <property type="project" value="UniProtKB-UniRule"/>
</dbReference>
<feature type="binding site" evidence="9">
    <location>
        <position position="9"/>
    </location>
    <ligand>
        <name>Mg(2+)</name>
        <dbReference type="ChEBI" id="CHEBI:18420"/>
        <note>catalytic</note>
    </ligand>
</feature>
<dbReference type="GO" id="GO:0043571">
    <property type="term" value="P:maintenance of CRISPR repeat elements"/>
    <property type="evidence" value="ECO:0007669"/>
    <property type="project" value="UniProtKB-UniRule"/>
</dbReference>